<accession>A0A6M8BFD8</accession>
<reference evidence="2 3" key="1">
    <citation type="submission" date="2020-05" db="EMBL/GenBank/DDBJ databases">
        <title>Complete genome sequence of of a novel Thermoleptolyngbya strain isolated from hot springs of Ganzi, Sichuan China.</title>
        <authorList>
            <person name="Tang J."/>
            <person name="Daroch M."/>
            <person name="Li L."/>
            <person name="Waleron K."/>
            <person name="Waleron M."/>
            <person name="Waleron M."/>
        </authorList>
    </citation>
    <scope>NUCLEOTIDE SEQUENCE [LARGE SCALE GENOMIC DNA]</scope>
    <source>
        <strain evidence="2 3">PKUAC-SCTA183</strain>
    </source>
</reference>
<dbReference type="Proteomes" id="UP000505210">
    <property type="component" value="Chromosome"/>
</dbReference>
<evidence type="ECO:0000313" key="2">
    <source>
        <dbReference type="EMBL" id="QKD83016.1"/>
    </source>
</evidence>
<dbReference type="KEGG" id="theu:HPC62_13160"/>
<sequence>MKSSLPVCPVPSEQQPINEFQDLQESWFFRWATLDLWHYIKPILILWSLSWAVSGPVAAVSFPPAKYPALFALSAAVGACVIPLLALVRLTLGWWYVRDRLSKETVFYEESGWYDGQTWTKPEEVLQRDRLIVSYQIQPIMKRLWRTFAIFGLLLVLSSIIWGILSHRSSLT</sequence>
<dbReference type="PANTHER" id="PTHR34214:SF3">
    <property type="entry name" value="PROTEIN CONSERVED IN THE GREEN LINEAGE AND DIATOMS 27, CHLOROPLASTIC"/>
    <property type="match status" value="1"/>
</dbReference>
<evidence type="ECO:0000313" key="3">
    <source>
        <dbReference type="Proteomes" id="UP000505210"/>
    </source>
</evidence>
<gene>
    <name evidence="2" type="ORF">HPC62_13160</name>
</gene>
<dbReference type="EMBL" id="CP053661">
    <property type="protein sequence ID" value="QKD83016.1"/>
    <property type="molecule type" value="Genomic_DNA"/>
</dbReference>
<proteinExistence type="predicted"/>
<keyword evidence="1" id="KW-0472">Membrane</keyword>
<keyword evidence="1" id="KW-0812">Transmembrane</keyword>
<evidence type="ECO:0000256" key="1">
    <source>
        <dbReference type="SAM" id="Phobius"/>
    </source>
</evidence>
<name>A0A6M8BFD8_9CYAN</name>
<dbReference type="RefSeq" id="WP_172356375.1">
    <property type="nucleotide sequence ID" value="NZ_CP053661.1"/>
</dbReference>
<organism evidence="2 3">
    <name type="scientific">Thermoleptolyngbya sichuanensis A183</name>
    <dbReference type="NCBI Taxonomy" id="2737172"/>
    <lineage>
        <taxon>Bacteria</taxon>
        <taxon>Bacillati</taxon>
        <taxon>Cyanobacteriota</taxon>
        <taxon>Cyanophyceae</taxon>
        <taxon>Oculatellales</taxon>
        <taxon>Oculatellaceae</taxon>
        <taxon>Thermoleptolyngbya</taxon>
        <taxon>Thermoleptolyngbya sichuanensis</taxon>
    </lineage>
</organism>
<feature type="transmembrane region" description="Helical" evidence="1">
    <location>
        <begin position="144"/>
        <end position="165"/>
    </location>
</feature>
<dbReference type="InterPro" id="IPR009631">
    <property type="entry name" value="CGLD27-like"/>
</dbReference>
<keyword evidence="1" id="KW-1133">Transmembrane helix</keyword>
<feature type="transmembrane region" description="Helical" evidence="1">
    <location>
        <begin position="43"/>
        <end position="63"/>
    </location>
</feature>
<dbReference type="PANTHER" id="PTHR34214">
    <property type="match status" value="1"/>
</dbReference>
<protein>
    <submittedName>
        <fullName evidence="2">CGLD27 family protein</fullName>
    </submittedName>
</protein>
<dbReference type="AlphaFoldDB" id="A0A6M8BFD8"/>
<feature type="transmembrane region" description="Helical" evidence="1">
    <location>
        <begin position="69"/>
        <end position="97"/>
    </location>
</feature>
<keyword evidence="3" id="KW-1185">Reference proteome</keyword>
<dbReference type="Pfam" id="PF06799">
    <property type="entry name" value="CGLD27-like"/>
    <property type="match status" value="1"/>
</dbReference>